<dbReference type="Proteomes" id="UP000000674">
    <property type="component" value="Chromosome"/>
</dbReference>
<gene>
    <name evidence="1" type="ordered locus">Mthe_0423</name>
</gene>
<dbReference type="GeneID" id="4462016"/>
<dbReference type="STRING" id="349307.Mthe_0423"/>
<name>A0B691_METTP</name>
<proteinExistence type="predicted"/>
<dbReference type="RefSeq" id="WP_011695613.1">
    <property type="nucleotide sequence ID" value="NC_008553.1"/>
</dbReference>
<protein>
    <submittedName>
        <fullName evidence="1">Uncharacterized protein</fullName>
    </submittedName>
</protein>
<dbReference type="OrthoDB" id="384489at2157"/>
<sequence length="537" mass="61288">MRRLLCLTALVFAITSSCGIDVSIYFSQEGTPREPLDVGKSLVYIVELSGAKNSMMYTVELTAGPDSSDTSISKSFTEKLNLNPGSTGILRFEVNFQSPDLRKGDFGRWLSDKNDTSIWDRTWYKATVTSLDPFEKPVVREDYTGHPTLVKVFEEFRDASVTPRKGTREDLYTYEVSVFSTAPDNITLEVAPSKNGPWTPVGTQDYTVPGSWKVLRWQNVSLDFDFTSAYYRFVGRKEKTFDGPFWPVSVEFRNESLSPERGLPDTPFRYALEVNASKEIEVSLNVWDVGSKSFVMVGRRTYRNVSSWERLEWDDVRVTATPEAYGSSQYYYGFHYVDAESPFATTKDMIGRYYAGPDVVVVWVKNTTVSPERGSAYTSYTYTAEIETTKPRCDLELQIRPPESDIWVSRGMVTYTGSNSTLVWRNVTFDEVNEDQLGMAAYRFVLDDNVLGEFPGPEFDASFRNVTYNRIGNTDRFNYKVSVRALRPIDVELLYTDDGINWINSGLIQNYSAPGNWTDLSWNNQPWHQTVKFDVKR</sequence>
<dbReference type="EMBL" id="CP000477">
    <property type="protein sequence ID" value="ABK14215.1"/>
    <property type="molecule type" value="Genomic_DNA"/>
</dbReference>
<dbReference type="AlphaFoldDB" id="A0B691"/>
<dbReference type="PROSITE" id="PS51257">
    <property type="entry name" value="PROKAR_LIPOPROTEIN"/>
    <property type="match status" value="1"/>
</dbReference>
<organism evidence="1 2">
    <name type="scientific">Methanothrix thermoacetophila (strain DSM 6194 / JCM 14653 / NBRC 101360 / PT)</name>
    <name type="common">Methanosaeta thermophila</name>
    <dbReference type="NCBI Taxonomy" id="349307"/>
    <lineage>
        <taxon>Archaea</taxon>
        <taxon>Methanobacteriati</taxon>
        <taxon>Methanobacteriota</taxon>
        <taxon>Stenosarchaea group</taxon>
        <taxon>Methanomicrobia</taxon>
        <taxon>Methanotrichales</taxon>
        <taxon>Methanotrichaceae</taxon>
        <taxon>Methanothrix</taxon>
    </lineage>
</organism>
<keyword evidence="2" id="KW-1185">Reference proteome</keyword>
<dbReference type="HOGENOM" id="CLU_506821_0_0_2"/>
<dbReference type="KEGG" id="mtp:Mthe_0423"/>
<evidence type="ECO:0000313" key="1">
    <source>
        <dbReference type="EMBL" id="ABK14215.1"/>
    </source>
</evidence>
<accession>A0B691</accession>
<evidence type="ECO:0000313" key="2">
    <source>
        <dbReference type="Proteomes" id="UP000000674"/>
    </source>
</evidence>
<reference evidence="1 2" key="1">
    <citation type="submission" date="2006-10" db="EMBL/GenBank/DDBJ databases">
        <title>Complete sequence of Methanosaeta thermophila PT.</title>
        <authorList>
            <consortium name="US DOE Joint Genome Institute"/>
            <person name="Copeland A."/>
            <person name="Lucas S."/>
            <person name="Lapidus A."/>
            <person name="Barry K."/>
            <person name="Detter J.C."/>
            <person name="Glavina del Rio T."/>
            <person name="Hammon N."/>
            <person name="Israni S."/>
            <person name="Pitluck S."/>
            <person name="Chain P."/>
            <person name="Malfatti S."/>
            <person name="Shin M."/>
            <person name="Vergez L."/>
            <person name="Schmutz J."/>
            <person name="Larimer F."/>
            <person name="Land M."/>
            <person name="Hauser L."/>
            <person name="Kyrpides N."/>
            <person name="Kim E."/>
            <person name="Smith K.S."/>
            <person name="Ingram-Smith C."/>
            <person name="Richardson P."/>
        </authorList>
    </citation>
    <scope>NUCLEOTIDE SEQUENCE [LARGE SCALE GENOMIC DNA]</scope>
    <source>
        <strain evidence="2">DSM 6194 / JCM 14653 / NBRC 101360 / PT</strain>
    </source>
</reference>